<protein>
    <submittedName>
        <fullName evidence="1">Uncharacterized protein</fullName>
    </submittedName>
</protein>
<dbReference type="OrthoDB" id="3038000at2759"/>
<reference evidence="1" key="1">
    <citation type="submission" date="2020-11" db="EMBL/GenBank/DDBJ databases">
        <authorList>
            <consortium name="DOE Joint Genome Institute"/>
            <person name="Ahrendt S."/>
            <person name="Riley R."/>
            <person name="Andreopoulos W."/>
            <person name="Labutti K."/>
            <person name="Pangilinan J."/>
            <person name="Ruiz-Duenas F.J."/>
            <person name="Barrasa J.M."/>
            <person name="Sanchez-Garcia M."/>
            <person name="Camarero S."/>
            <person name="Miyauchi S."/>
            <person name="Serrano A."/>
            <person name="Linde D."/>
            <person name="Babiker R."/>
            <person name="Drula E."/>
            <person name="Ayuso-Fernandez I."/>
            <person name="Pacheco R."/>
            <person name="Padilla G."/>
            <person name="Ferreira P."/>
            <person name="Barriuso J."/>
            <person name="Kellner H."/>
            <person name="Castanera R."/>
            <person name="Alfaro M."/>
            <person name="Ramirez L."/>
            <person name="Pisabarro A.G."/>
            <person name="Kuo A."/>
            <person name="Tritt A."/>
            <person name="Lipzen A."/>
            <person name="He G."/>
            <person name="Yan M."/>
            <person name="Ng V."/>
            <person name="Cullen D."/>
            <person name="Martin F."/>
            <person name="Rosso M.-N."/>
            <person name="Henrissat B."/>
            <person name="Hibbett D."/>
            <person name="Martinez A.T."/>
            <person name="Grigoriev I.V."/>
        </authorList>
    </citation>
    <scope>NUCLEOTIDE SEQUENCE</scope>
    <source>
        <strain evidence="1">AH 40177</strain>
    </source>
</reference>
<dbReference type="Proteomes" id="UP000772434">
    <property type="component" value="Unassembled WGS sequence"/>
</dbReference>
<sequence length="334" mass="37827">MDTFFENSSHFTVQDSQLYNAKHITINNHRDTGTLTEVTPGNWCRTIPGDETCSYRAGFRTPPVGVSRVISVNLVRSSYTVQITSPSLSYPGAKFTAVFYDGPDVQQAYEDDLHQYSTLWNINFAKLFGITHWGLPALIFQSDMIPFSEFYEQQCTSPVARGFLSYQAGICMDQAKDHLLHYVHEGCRVPDFLDTVHVWIQPSGHACVGPRTPFSFLQVTRPTSGFRWSSGPSPVNNFPLGLTFYKSEKTVMQHLDNHLKEDFLSWVLHWMTRFVGHGGNSTSIPLSIGCVYLESKKQIVAQIQYRQKIRISGWSKYPNRNAPPLEVTSTGRAR</sequence>
<comment type="caution">
    <text evidence="1">The sequence shown here is derived from an EMBL/GenBank/DDBJ whole genome shotgun (WGS) entry which is preliminary data.</text>
</comment>
<name>A0A9P5Q9S7_9AGAR</name>
<proteinExistence type="predicted"/>
<organism evidence="1 2">
    <name type="scientific">Rhodocollybia butyracea</name>
    <dbReference type="NCBI Taxonomy" id="206335"/>
    <lineage>
        <taxon>Eukaryota</taxon>
        <taxon>Fungi</taxon>
        <taxon>Dikarya</taxon>
        <taxon>Basidiomycota</taxon>
        <taxon>Agaricomycotina</taxon>
        <taxon>Agaricomycetes</taxon>
        <taxon>Agaricomycetidae</taxon>
        <taxon>Agaricales</taxon>
        <taxon>Marasmiineae</taxon>
        <taxon>Omphalotaceae</taxon>
        <taxon>Rhodocollybia</taxon>
    </lineage>
</organism>
<dbReference type="AlphaFoldDB" id="A0A9P5Q9S7"/>
<evidence type="ECO:0000313" key="1">
    <source>
        <dbReference type="EMBL" id="KAF9078158.1"/>
    </source>
</evidence>
<evidence type="ECO:0000313" key="2">
    <source>
        <dbReference type="Proteomes" id="UP000772434"/>
    </source>
</evidence>
<dbReference type="EMBL" id="JADNRY010000002">
    <property type="protein sequence ID" value="KAF9078158.1"/>
    <property type="molecule type" value="Genomic_DNA"/>
</dbReference>
<keyword evidence="2" id="KW-1185">Reference proteome</keyword>
<gene>
    <name evidence="1" type="ORF">BDP27DRAFT_347119</name>
</gene>
<accession>A0A9P5Q9S7</accession>